<dbReference type="RefSeq" id="WP_379661471.1">
    <property type="nucleotide sequence ID" value="NZ_JBHUDG010000003.1"/>
</dbReference>
<dbReference type="GO" id="GO:0004673">
    <property type="term" value="F:protein histidine kinase activity"/>
    <property type="evidence" value="ECO:0007669"/>
    <property type="project" value="UniProtKB-EC"/>
</dbReference>
<dbReference type="EMBL" id="JBHUDG010000003">
    <property type="protein sequence ID" value="MFD1629091.1"/>
    <property type="molecule type" value="Genomic_DNA"/>
</dbReference>
<keyword evidence="3" id="KW-0808">Transferase</keyword>
<dbReference type="InterPro" id="IPR050640">
    <property type="entry name" value="Bact_2-comp_sensor_kinase"/>
</dbReference>
<dbReference type="SUPFAM" id="SSF55874">
    <property type="entry name" value="ATPase domain of HSP90 chaperone/DNA topoisomerase II/histidine kinase"/>
    <property type="match status" value="1"/>
</dbReference>
<evidence type="ECO:0000259" key="2">
    <source>
        <dbReference type="Pfam" id="PF06580"/>
    </source>
</evidence>
<keyword evidence="1" id="KW-0472">Membrane</keyword>
<dbReference type="Pfam" id="PF06580">
    <property type="entry name" value="His_kinase"/>
    <property type="match status" value="1"/>
</dbReference>
<accession>A0ABW4IBW0</accession>
<dbReference type="Proteomes" id="UP001597118">
    <property type="component" value="Unassembled WGS sequence"/>
</dbReference>
<dbReference type="Gene3D" id="3.30.565.10">
    <property type="entry name" value="Histidine kinase-like ATPase, C-terminal domain"/>
    <property type="match status" value="1"/>
</dbReference>
<reference evidence="4" key="1">
    <citation type="journal article" date="2019" name="Int. J. Syst. Evol. Microbiol.">
        <title>The Global Catalogue of Microorganisms (GCM) 10K type strain sequencing project: providing services to taxonomists for standard genome sequencing and annotation.</title>
        <authorList>
            <consortium name="The Broad Institute Genomics Platform"/>
            <consortium name="The Broad Institute Genome Sequencing Center for Infectious Disease"/>
            <person name="Wu L."/>
            <person name="Ma J."/>
        </authorList>
    </citation>
    <scope>NUCLEOTIDE SEQUENCE [LARGE SCALE GENOMIC DNA]</scope>
    <source>
        <strain evidence="4">CCUG 53762</strain>
    </source>
</reference>
<keyword evidence="1" id="KW-0812">Transmembrane</keyword>
<dbReference type="EC" id="2.7.13.3" evidence="3"/>
<protein>
    <submittedName>
        <fullName evidence="3">Sensor histidine kinase</fullName>
        <ecNumber evidence="3">2.7.13.3</ecNumber>
    </submittedName>
</protein>
<proteinExistence type="predicted"/>
<feature type="transmembrane region" description="Helical" evidence="1">
    <location>
        <begin position="68"/>
        <end position="87"/>
    </location>
</feature>
<evidence type="ECO:0000256" key="1">
    <source>
        <dbReference type="SAM" id="Phobius"/>
    </source>
</evidence>
<gene>
    <name evidence="3" type="ORF">ACFSAH_04335</name>
</gene>
<dbReference type="PANTHER" id="PTHR34220:SF7">
    <property type="entry name" value="SENSOR HISTIDINE KINASE YPDA"/>
    <property type="match status" value="1"/>
</dbReference>
<keyword evidence="1" id="KW-1133">Transmembrane helix</keyword>
<dbReference type="PANTHER" id="PTHR34220">
    <property type="entry name" value="SENSOR HISTIDINE KINASE YPDA"/>
    <property type="match status" value="1"/>
</dbReference>
<keyword evidence="3" id="KW-0418">Kinase</keyword>
<name>A0ABW4IBW0_9SPHI</name>
<dbReference type="InterPro" id="IPR036890">
    <property type="entry name" value="HATPase_C_sf"/>
</dbReference>
<comment type="caution">
    <text evidence="3">The sequence shown here is derived from an EMBL/GenBank/DDBJ whole genome shotgun (WGS) entry which is preliminary data.</text>
</comment>
<feature type="domain" description="Signal transduction histidine kinase internal region" evidence="2">
    <location>
        <begin position="156"/>
        <end position="232"/>
    </location>
</feature>
<evidence type="ECO:0000313" key="4">
    <source>
        <dbReference type="Proteomes" id="UP001597118"/>
    </source>
</evidence>
<keyword evidence="4" id="KW-1185">Reference proteome</keyword>
<organism evidence="3 4">
    <name type="scientific">Pseudopedobacter beijingensis</name>
    <dbReference type="NCBI Taxonomy" id="1207056"/>
    <lineage>
        <taxon>Bacteria</taxon>
        <taxon>Pseudomonadati</taxon>
        <taxon>Bacteroidota</taxon>
        <taxon>Sphingobacteriia</taxon>
        <taxon>Sphingobacteriales</taxon>
        <taxon>Sphingobacteriaceae</taxon>
        <taxon>Pseudopedobacter</taxon>
    </lineage>
</organism>
<feature type="transmembrane region" description="Helical" evidence="1">
    <location>
        <begin position="12"/>
        <end position="29"/>
    </location>
</feature>
<evidence type="ECO:0000313" key="3">
    <source>
        <dbReference type="EMBL" id="MFD1629091.1"/>
    </source>
</evidence>
<feature type="transmembrane region" description="Helical" evidence="1">
    <location>
        <begin position="116"/>
        <end position="136"/>
    </location>
</feature>
<sequence length="345" mass="40263">MDWRKKASLHGLVWLFLVAIFTLVATGGFSSSRGFLVHFVVMSLLNIIIFYINLYLIVPYTLNRRKFFLWLVSSLTLIALFTLVKYAESFYMFFLSNMEITIKGKKVASFEFWESIISFAVVNGFFVFLSIVYKFAVDWFFNEKEKIDLEKQSLTAELSFLRSQINPHFLFNSLNNIYALAYQKSDDAPYAILKLSEIMRYMLYESNDDTVLLSKEINYLKSYIDLQKLRFRGEAQIEVLVEGDVQQQLIVPLILISFVENAFKHGVATDKENPIKISISVFENNLMFVLTNLRNKKVNKDKTGGIGMVNVKRRLDLTYPGKYKLNVQNNVDDYYCELYLNLYHE</sequence>
<dbReference type="InterPro" id="IPR010559">
    <property type="entry name" value="Sig_transdc_His_kin_internal"/>
</dbReference>
<feature type="transmembrane region" description="Helical" evidence="1">
    <location>
        <begin position="35"/>
        <end position="56"/>
    </location>
</feature>